<feature type="domain" description="Ig-like" evidence="25">
    <location>
        <begin position="3507"/>
        <end position="3598"/>
    </location>
</feature>
<feature type="domain" description="Ig-like" evidence="25">
    <location>
        <begin position="2033"/>
        <end position="2116"/>
    </location>
</feature>
<dbReference type="FunFam" id="2.60.40.10:FF:000147">
    <property type="entry name" value="Myosin light chain kinase"/>
    <property type="match status" value="1"/>
</dbReference>
<evidence type="ECO:0000256" key="15">
    <source>
        <dbReference type="ARBA" id="ARBA00022840"/>
    </source>
</evidence>
<evidence type="ECO:0000256" key="9">
    <source>
        <dbReference type="ARBA" id="ARBA00022679"/>
    </source>
</evidence>
<dbReference type="FunFam" id="2.60.40.10:FF:000002">
    <property type="entry name" value="Titin a"/>
    <property type="match status" value="1"/>
</dbReference>
<feature type="domain" description="Fibronectin type-III" evidence="26">
    <location>
        <begin position="3807"/>
        <end position="3903"/>
    </location>
</feature>
<evidence type="ECO:0000256" key="20">
    <source>
        <dbReference type="ARBA" id="ARBA00023319"/>
    </source>
</evidence>
<evidence type="ECO:0000313" key="28">
    <source>
        <dbReference type="Proteomes" id="UP000678393"/>
    </source>
</evidence>
<evidence type="ECO:0000256" key="23">
    <source>
        <dbReference type="ARBA" id="ARBA00073138"/>
    </source>
</evidence>
<keyword evidence="28" id="KW-1185">Reference proteome</keyword>
<organism evidence="27 28">
    <name type="scientific">Candidula unifasciata</name>
    <dbReference type="NCBI Taxonomy" id="100452"/>
    <lineage>
        <taxon>Eukaryota</taxon>
        <taxon>Metazoa</taxon>
        <taxon>Spiralia</taxon>
        <taxon>Lophotrochozoa</taxon>
        <taxon>Mollusca</taxon>
        <taxon>Gastropoda</taxon>
        <taxon>Heterobranchia</taxon>
        <taxon>Euthyneura</taxon>
        <taxon>Panpulmonata</taxon>
        <taxon>Eupulmonata</taxon>
        <taxon>Stylommatophora</taxon>
        <taxon>Helicina</taxon>
        <taxon>Helicoidea</taxon>
        <taxon>Geomitridae</taxon>
        <taxon>Candidula</taxon>
    </lineage>
</organism>
<dbReference type="FunFam" id="2.60.40.10:FF:000032">
    <property type="entry name" value="palladin isoform X1"/>
    <property type="match status" value="1"/>
</dbReference>
<keyword evidence="12" id="KW-0547">Nucleotide-binding</keyword>
<dbReference type="FunFam" id="2.60.40.10:FF:000034">
    <property type="entry name" value="Titin isoform A"/>
    <property type="match status" value="1"/>
</dbReference>
<evidence type="ECO:0000313" key="27">
    <source>
        <dbReference type="EMBL" id="CAG5126022.1"/>
    </source>
</evidence>
<keyword evidence="20" id="KW-0393">Immunoglobulin domain</keyword>
<evidence type="ECO:0000256" key="12">
    <source>
        <dbReference type="ARBA" id="ARBA00022741"/>
    </source>
</evidence>
<dbReference type="SMART" id="SM00060">
    <property type="entry name" value="FN3"/>
    <property type="match status" value="7"/>
</dbReference>
<feature type="non-terminal residue" evidence="27">
    <location>
        <position position="4197"/>
    </location>
</feature>
<feature type="domain" description="Fibronectin type-III" evidence="26">
    <location>
        <begin position="3605"/>
        <end position="3700"/>
    </location>
</feature>
<keyword evidence="16" id="KW-0460">Magnesium</keyword>
<dbReference type="EMBL" id="CAJHNH020002224">
    <property type="protein sequence ID" value="CAG5126022.1"/>
    <property type="molecule type" value="Genomic_DNA"/>
</dbReference>
<dbReference type="FunFam" id="2.60.40.10:FF:000214">
    <property type="entry name" value="titin isoform X1"/>
    <property type="match status" value="1"/>
</dbReference>
<feature type="domain" description="Ig-like" evidence="25">
    <location>
        <begin position="17"/>
        <end position="105"/>
    </location>
</feature>
<dbReference type="PANTHER" id="PTHR13817">
    <property type="entry name" value="TITIN"/>
    <property type="match status" value="1"/>
</dbReference>
<dbReference type="Pfam" id="PF07679">
    <property type="entry name" value="I-set"/>
    <property type="match status" value="35"/>
</dbReference>
<name>A0A8S3ZFW8_9EUPU</name>
<dbReference type="GO" id="GO:0005516">
    <property type="term" value="F:calmodulin binding"/>
    <property type="evidence" value="ECO:0007669"/>
    <property type="project" value="UniProtKB-KW"/>
</dbReference>
<dbReference type="SUPFAM" id="SSF48726">
    <property type="entry name" value="Immunoglobulin"/>
    <property type="match status" value="36"/>
</dbReference>
<keyword evidence="17" id="KW-0112">Calmodulin-binding</keyword>
<feature type="domain" description="Ig-like" evidence="25">
    <location>
        <begin position="113"/>
        <end position="200"/>
    </location>
</feature>
<gene>
    <name evidence="27" type="ORF">CUNI_LOCUS11580</name>
</gene>
<dbReference type="GO" id="GO:0046872">
    <property type="term" value="F:metal ion binding"/>
    <property type="evidence" value="ECO:0007669"/>
    <property type="project" value="UniProtKB-KW"/>
</dbReference>
<evidence type="ECO:0000256" key="24">
    <source>
        <dbReference type="SAM" id="MobiDB-lite"/>
    </source>
</evidence>
<feature type="domain" description="Ig-like" evidence="25">
    <location>
        <begin position="2565"/>
        <end position="2652"/>
    </location>
</feature>
<feature type="domain" description="Ig-like" evidence="25">
    <location>
        <begin position="1500"/>
        <end position="1581"/>
    </location>
</feature>
<feature type="domain" description="Ig-like" evidence="25">
    <location>
        <begin position="4002"/>
        <end position="4093"/>
    </location>
</feature>
<proteinExistence type="inferred from homology"/>
<evidence type="ECO:0000256" key="21">
    <source>
        <dbReference type="ARBA" id="ARBA00047899"/>
    </source>
</evidence>
<feature type="domain" description="Fibronectin type-III" evidence="26">
    <location>
        <begin position="3210"/>
        <end position="3305"/>
    </location>
</feature>
<dbReference type="GO" id="GO:0060298">
    <property type="term" value="P:positive regulation of sarcomere organization"/>
    <property type="evidence" value="ECO:0007669"/>
    <property type="project" value="UniProtKB-ARBA"/>
</dbReference>
<evidence type="ECO:0000256" key="10">
    <source>
        <dbReference type="ARBA" id="ARBA00022723"/>
    </source>
</evidence>
<evidence type="ECO:0000256" key="4">
    <source>
        <dbReference type="ARBA" id="ARBA00006692"/>
    </source>
</evidence>
<feature type="domain" description="Fibronectin type-III" evidence="26">
    <location>
        <begin position="3311"/>
        <end position="3407"/>
    </location>
</feature>
<feature type="domain" description="Ig-like" evidence="25">
    <location>
        <begin position="2835"/>
        <end position="2919"/>
    </location>
</feature>
<evidence type="ECO:0000256" key="17">
    <source>
        <dbReference type="ARBA" id="ARBA00022860"/>
    </source>
</evidence>
<dbReference type="Gene3D" id="2.60.40.10">
    <property type="entry name" value="Immunoglobulins"/>
    <property type="match status" value="43"/>
</dbReference>
<dbReference type="SMART" id="SM00409">
    <property type="entry name" value="IG"/>
    <property type="match status" value="36"/>
</dbReference>
<feature type="domain" description="Ig-like" evidence="25">
    <location>
        <begin position="206"/>
        <end position="296"/>
    </location>
</feature>
<sequence>RPEPVSEEVSVDVTFAPTLLSELTNQEVNEGETVTLQITATGAPRPQAKWFRDEVEITSDARHDITDFDTNYTLTIKDVTEEDDAEYTVTLTNPAGSVSSSAEIVVNLVGTAPSFVSTLKDITVEVSRTVVLEATFTGEPTPEVTWLFNGQTVTDKRYRIESIDNIVRLTIDEAESVDAGVFTVTLTNKHGTISSSAEVSVSFQAPQFTQPLSDIPVKIKDTADLYCVVVGKPRPEVQWLAGDVPVREGPKYKMVYKDTAASLRILNITQEDAQVTYTCRATNIAGEATTHARLLPQAPARILTKPQPVAVLEGETIQLVVTIEGFPQPQVEWSVNGHILATDDRHQISVTSETVTLTIPVSQVTDTAIYILTIQNETGSDSCFIDVTVTIPEVPAPEVKPQGEAPVFVQIIKPQMVSPGETADFTCIVTGVPQPDLTWVFNHQVLKDEDRYMIFEEEGQHHLEIYEVVPEDVGLYTVTAFNEFGQTSCSAELIIREVPSEIKPQEAAPVQEALEETRPPQFIETFEDTTVMEQHTLQLYARVTGIPRPEVTWYRDDKELPKSPNVILKYEEQTVRLKISSIKKDQEGVYKCVATNPAGSDECVGRVTVEGITEAPVFTRPLTNRDTKEGRPVKFECAVTGVPEPEITWFINEQLVESSAHFNITSHKGFSDVTHTLTIDNTQVEDAGTVKAVAVNKAGEATCEATLNVDVKKEAPKFTKKLDTVEAIEFSPAKMEVVVTGKPKPQVTWLKGDEELKPSEDIKIKVDDQTHTLTFTKTKLTDASIITARAHNPAGQVSCNARLKIIPAKKPAFVRKLSDSLVPEHGTVKFECKATGVPMPQIKWYINNKEIEPDENISIEVNPKDGTSTLVIKDATPDLAGEVKALAENIGGDVLCSAHLDIRGRAPTFLEVPLKCSVLEGHTAEFRCIVDGIPKPKVEWSKGKWMKIQDGGRYCVFVDEATGEHVLQIKDIKDKDAGTYTVTASNEHGSEQAPATLMVTDKLEEVADWKSQLKHREIVQAAPEDEESPWQVGLKHVEVEEQKSPSPEQKPKPESPEVDRLEYHPAARRDRPELEHAEPVSFEISHREHEDLEHFERISIPLTATSQVEEEATLGYIRPVKPKEVEEIEEQTFIRQKAQWQWTVPLQDTAVKERESAKFECQFSVPNVKVVWKVNDIEVETCPKFAIQSDAHTHTLVVTKCRPTDAGPISCSFGDISTEATLTVKPVPADFTMTLEDTKAQENTDAVFTCTTNDDELPVQWLINGKPFTPSNKYLVDSDEFTHTLTIRDLKPEDECEVTVRIGDKSSSAKLAVQKVEADFLIPLKDQTAKETSTVEFECTLTVPVTPDRVQWFVGGKKVQPDSPHFETVVDGDKLKLIIYTVETIDAGEVTVEVDGKRSKAQLHVEEIEVEFTVPLKDQVVPEQSNVEFTCELNIDTDVAWYLDEDKLSPSPKDGIDITKEGLKHRLSIEDVSAEDNGVIKVVAKGKTSQARLIVEEVGPDFAVPLNDVYVTEKATAVMTCELTKEVPKVRWFVDDIELREDDRIKFVKDGLTHKLIISDCSIDDEGVVTAQVGDKKTTASLFVQELAPEFIRPLTDQSITEGETATFECELNIDGATVKWFHEGFEVNEDERYQVLVQGRVHKLVIKDAVMPDAGEVIAKVEDKSTHAFLTVTEAPVDFTAQLSEVRTEEHKMALFCCEVNRDDVSVEWQKDGKPLIESSKHIIKTEGRRHSLAIKDVDQSDVAEYSVVVGDKKSQAKLHLDEVPLRMSVTVKRVTLGSEVNADFTCMLSKIDLKVSWYKDQQKIQATTKHELIDEGCMHKLVVHDLCSEDYADYMVVIGSRRMTGQRLTEEAPLEFTVPLTDQTCKEGETVTFTCEVTESDLPARWLKNGKELVLSDLVIASVEGRTHTLTIKDTPVDAEAEYTIQIKDAKSSAKLSVQEVTADFTMKLSDATAPAKESATFTCEVSKDDADVEWLHNKDKIEPSEKYEVRKDGRKHSLTVKELNPEDSGVYIARVGDTDTSATLTISDVPLEILKPLVETEVIVGEPVTLTCTVNKPNLKAKWYKDNVEVSPSDSVVISVDGPVHSLSLPKADLEDEAEYTIRLEDKSSTALLLVEEAPLCITQPISDIECLEGDTVSFVCEVNKENAPAMWLKDGVIITEEDGFEFIMDGKRHILKIPEVTIDHEAEFTVKINGCESKAKLRVEEVAAEFTATLKDVEGREGQDVELECIVTKPGVKVQWLKNRKPLTPSDRIKIICDRYRHILRIMDTIPEDEGEYTAVLPNDKESSAQLKIYEIPPFFTTPLDDQEIPEKEMAIFECQLSKRDRPVKWLKDGKELTLDDRIQAITDGFVQQLVIEDARLEDAGKYTCVMCDEQTSATLIVEELPIEILKPLRNTTVTEGEKLVLEVELSKPNYPVTWKKDGVSFVPGENSRLSVDGCIHRLEIDAADVDDEANYSLFAGDKSCKALVLIEESPIEIIRHLEDQMIKEKEPVVFTCELSKPGVKISWLKDGFKVSEEDGFKVKVDGKVHTLTKDSATLEDAGKYMVVFEDKKSSATLGVEAVATTIVRPLADITVIENQSLHLECEVSNPDKTAQWFVDGKEVSASARIRLTSEGKVHRLIVDSVDLDDEGVYKVEVDGATSEASVFVEEEPLEITKHLHNMEVTEGDTVEFVCEVSKVDAKATWKFNNKTITEKGGYDISVSGKMHSLKLQDVELQDAGKYTVSFEDKESSADLKVLELPVEFTKPLKDIEVLENQPLTLTCEVNKPDLEATWQKDGKNIDASDRVQILRDGRTHTLKIEKAVVADDAVYKCTVRNRKTSAKVTVKEEPLEFTKPLASIEVTEGQSIFLECTVSKPDLTSTWYKNGLKVTASETITLSSEGSNHSLVIERAQLTDQAEYTVKVNGKSCKAEVKVIETELEFIRVLEDITITEIPKTLTFECEVSKVNVPAKWYHNDSVITASDKHEIFGKGVIHRLTINDADGKDEGVYRIEVKNKKSEAKLVVEVPPKIFVDKKYQETVILHAGQSTAFEIPFTGNPQPKVTWTFKEGPLPDAKRMEAETIYNMTTVRLGHVVRTDSGNYTVKLENTNGIAEITINLLVLDKPSVPRDVSVTDITAQTATLTWQPPEDDGGKPVKTYVLEKRDASRQTWNALAEVDASPYHITGLVEGKQYIFRVCAKNEVGSSKFAESETITAKNPFDVPDAPAAPIITEIFKDSALVTWQPPAKDNGSPVTGYTLERMSSFSPRWVVVNKQPVPQTELRVTDLVEDNSYQFRVIAINAAGPSSPSEPSPSVKAKDPWTVPGRPGTPEVTGTDKSSVALKWTAPESDGGAPITNYIVEFRPEGTTQWRRANETVTVPDTTFSVTGLKENKDYEFRVSAENKAGVGEASKPTQPVKVLEPTLGVAPVLLEPLQDIAVVSPNDAILECDIDVGEPEADIKWYRGKKEIRKSAKYEMSYEDEVASLVIHKTEPQDADVYRCEASNPLGKVQTEGTLSIHTMPVLEYDNRFRSAQAVKAGSTISLKVDVSGIPSPSISWRLNGQALEKSDRLSIETTPDYSTLSIKNAMIEDTGVYTIVAENVVGKAVADFEINVKDKPGKPENLRVLEIMKDSIAIAWEPPSNLGGCVLKGYVIEKREAKRNTWAPVQLVDATTTTFSVQKLLEGKEYYFRVAAENEFGVGEAAELLDGIVAKSPFDAPDAPKKLTATDITRSSITLAWEPPESDGGAAITGYALERKSPTSSRWVRVNKSPIRDTVYTVNDLEEGGEYEFRVMAENPVGISKPSASTGIITAKDPYDKPTAPKQPEAVDTTRSSVTLKWIPPSKDGGDAIFNYAIEYRPVGCARWLPANADVKVPETSFVVKDLTEGMEYEFRVAAENKAGVGPMSLPSVPISVREAVTGEAPTVLEGLPDVAVVEGDTAILGCKISGQPMPTIKWLKDQREVVADKRHEMVYQDFVASLVIKDVQDKDAGSYTCEASNDLGTVNTSGVLEIQASPTLDFDNKFRDIISMHVGATLKVPVRVGGIPTPRVTWLRESQKLNTGGKITVDIQEKSTTLTVKKITKDDDGLYTLVAENEVGEATAKFDVEILDKPSPPQGPIVVSEITQDSAILTWKPPKDDGGCDITAYIIEQKDAKRATWTKLATVDGVTLSYQATNLQIGNSYHFRVTAENEVGQSEPLETSAAVIPKSQF</sequence>
<feature type="non-terminal residue" evidence="27">
    <location>
        <position position="1"/>
    </location>
</feature>
<keyword evidence="8" id="KW-0597">Phosphoprotein</keyword>
<dbReference type="FunFam" id="2.60.40.10:FF:000127">
    <property type="entry name" value="titin isoform X1"/>
    <property type="match status" value="2"/>
</dbReference>
<dbReference type="InterPro" id="IPR013098">
    <property type="entry name" value="Ig_I-set"/>
</dbReference>
<comment type="catalytic activity">
    <reaction evidence="22">
        <text>L-seryl-[protein] + ATP = O-phospho-L-seryl-[protein] + ADP + H(+)</text>
        <dbReference type="Rhea" id="RHEA:17989"/>
        <dbReference type="Rhea" id="RHEA-COMP:9863"/>
        <dbReference type="Rhea" id="RHEA-COMP:11604"/>
        <dbReference type="ChEBI" id="CHEBI:15378"/>
        <dbReference type="ChEBI" id="CHEBI:29999"/>
        <dbReference type="ChEBI" id="CHEBI:30616"/>
        <dbReference type="ChEBI" id="CHEBI:83421"/>
        <dbReference type="ChEBI" id="CHEBI:456216"/>
        <dbReference type="EC" id="2.7.11.1"/>
    </reaction>
</comment>
<dbReference type="GO" id="GO:0031672">
    <property type="term" value="C:A band"/>
    <property type="evidence" value="ECO:0007669"/>
    <property type="project" value="UniProtKB-ARBA"/>
</dbReference>
<dbReference type="FunFam" id="2.60.40.10:FF:000031">
    <property type="entry name" value="Myosin-binding protein C, slow type"/>
    <property type="match status" value="2"/>
</dbReference>
<feature type="domain" description="Fibronectin type-III" evidence="26">
    <location>
        <begin position="3112"/>
        <end position="3204"/>
    </location>
</feature>
<feature type="domain" description="Ig-like" evidence="25">
    <location>
        <begin position="2122"/>
        <end position="2211"/>
    </location>
</feature>
<dbReference type="Pfam" id="PF00041">
    <property type="entry name" value="fn3"/>
    <property type="match status" value="7"/>
</dbReference>
<reference evidence="27" key="1">
    <citation type="submission" date="2021-04" db="EMBL/GenBank/DDBJ databases">
        <authorList>
            <consortium name="Molecular Ecology Group"/>
        </authorList>
    </citation>
    <scope>NUCLEOTIDE SEQUENCE</scope>
</reference>
<comment type="subcellular location">
    <subcellularLocation>
        <location evidence="3">Cytoplasm</location>
        <location evidence="3">Myofibril</location>
        <location evidence="3">Sarcomere</location>
    </subcellularLocation>
    <subcellularLocation>
        <location evidence="2">Nucleus</location>
    </subcellularLocation>
</comment>
<dbReference type="FunFam" id="2.60.40.10:FF:000003">
    <property type="entry name" value="Titin isoform E"/>
    <property type="match status" value="2"/>
</dbReference>
<dbReference type="GO" id="GO:0005198">
    <property type="term" value="F:structural molecule activity"/>
    <property type="evidence" value="ECO:0007669"/>
    <property type="project" value="UniProtKB-ARBA"/>
</dbReference>
<dbReference type="FunFam" id="2.60.40.10:FF:000050">
    <property type="entry name" value="Titin isoform B"/>
    <property type="match status" value="12"/>
</dbReference>
<dbReference type="InterPro" id="IPR036116">
    <property type="entry name" value="FN3_sf"/>
</dbReference>
<dbReference type="FunFam" id="2.60.40.10:FF:000211">
    <property type="entry name" value="Obscurin-like protein 1"/>
    <property type="match status" value="1"/>
</dbReference>
<dbReference type="InterPro" id="IPR003598">
    <property type="entry name" value="Ig_sub2"/>
</dbReference>
<dbReference type="FunFam" id="2.60.40.10:FF:000056">
    <property type="entry name" value="twitchin isoform X4"/>
    <property type="match status" value="1"/>
</dbReference>
<feature type="domain" description="Ig-like" evidence="25">
    <location>
        <begin position="2657"/>
        <end position="2741"/>
    </location>
</feature>
<dbReference type="GO" id="GO:0045989">
    <property type="term" value="P:positive regulation of striated muscle contraction"/>
    <property type="evidence" value="ECO:0007669"/>
    <property type="project" value="UniProtKB-ARBA"/>
</dbReference>
<dbReference type="FunFam" id="2.60.40.10:FF:000425">
    <property type="entry name" value="Myosin light chain kinase"/>
    <property type="match status" value="5"/>
</dbReference>
<feature type="domain" description="Ig-like" evidence="25">
    <location>
        <begin position="907"/>
        <end position="1000"/>
    </location>
</feature>
<feature type="domain" description="Ig-like" evidence="25">
    <location>
        <begin position="1855"/>
        <end position="1976"/>
    </location>
</feature>
<dbReference type="InterPro" id="IPR003961">
    <property type="entry name" value="FN3_dom"/>
</dbReference>
<feature type="domain" description="Ig-like" evidence="25">
    <location>
        <begin position="2390"/>
        <end position="2461"/>
    </location>
</feature>
<evidence type="ECO:0000256" key="22">
    <source>
        <dbReference type="ARBA" id="ARBA00048679"/>
    </source>
</evidence>
<comment type="catalytic activity">
    <reaction evidence="21">
        <text>L-threonyl-[protein] + ATP = O-phospho-L-threonyl-[protein] + ADP + H(+)</text>
        <dbReference type="Rhea" id="RHEA:46608"/>
        <dbReference type="Rhea" id="RHEA-COMP:11060"/>
        <dbReference type="Rhea" id="RHEA-COMP:11605"/>
        <dbReference type="ChEBI" id="CHEBI:15378"/>
        <dbReference type="ChEBI" id="CHEBI:30013"/>
        <dbReference type="ChEBI" id="CHEBI:30616"/>
        <dbReference type="ChEBI" id="CHEBI:61977"/>
        <dbReference type="ChEBI" id="CHEBI:456216"/>
        <dbReference type="EC" id="2.7.11.1"/>
    </reaction>
</comment>
<evidence type="ECO:0000256" key="13">
    <source>
        <dbReference type="ARBA" id="ARBA00022777"/>
    </source>
</evidence>
<evidence type="ECO:0000256" key="1">
    <source>
        <dbReference type="ARBA" id="ARBA00001946"/>
    </source>
</evidence>
<feature type="region of interest" description="Disordered" evidence="24">
    <location>
        <begin position="3288"/>
        <end position="3322"/>
    </location>
</feature>
<dbReference type="CDD" id="cd00063">
    <property type="entry name" value="FN3"/>
    <property type="match status" value="7"/>
</dbReference>
<evidence type="ECO:0000256" key="7">
    <source>
        <dbReference type="ARBA" id="ARBA00022527"/>
    </source>
</evidence>
<keyword evidence="9" id="KW-0808">Transferase</keyword>
<evidence type="ECO:0000256" key="5">
    <source>
        <dbReference type="ARBA" id="ARBA00012513"/>
    </source>
</evidence>
<accession>A0A8S3ZFW8</accession>
<feature type="domain" description="Ig-like" evidence="25">
    <location>
        <begin position="406"/>
        <end position="494"/>
    </location>
</feature>
<feature type="region of interest" description="Disordered" evidence="24">
    <location>
        <begin position="1039"/>
        <end position="1084"/>
    </location>
</feature>
<evidence type="ECO:0000259" key="25">
    <source>
        <dbReference type="PROSITE" id="PS50835"/>
    </source>
</evidence>
<dbReference type="GO" id="GO:0005634">
    <property type="term" value="C:nucleus"/>
    <property type="evidence" value="ECO:0007669"/>
    <property type="project" value="UniProtKB-SubCell"/>
</dbReference>
<evidence type="ECO:0000256" key="2">
    <source>
        <dbReference type="ARBA" id="ARBA00004123"/>
    </source>
</evidence>
<comment type="caution">
    <text evidence="27">The sequence shown here is derived from an EMBL/GenBank/DDBJ whole genome shotgun (WGS) entry which is preliminary data.</text>
</comment>
<keyword evidence="19" id="KW-0539">Nucleus</keyword>
<dbReference type="PROSITE" id="PS50853">
    <property type="entry name" value="FN3"/>
    <property type="match status" value="7"/>
</dbReference>
<keyword evidence="6" id="KW-0963">Cytoplasm</keyword>
<comment type="cofactor">
    <cofactor evidence="1">
        <name>Mg(2+)</name>
        <dbReference type="ChEBI" id="CHEBI:18420"/>
    </cofactor>
</comment>
<evidence type="ECO:0000256" key="18">
    <source>
        <dbReference type="ARBA" id="ARBA00023157"/>
    </source>
</evidence>
<keyword evidence="13" id="KW-0418">Kinase</keyword>
<keyword evidence="11" id="KW-0677">Repeat</keyword>
<feature type="domain" description="Ig-like" evidence="25">
    <location>
        <begin position="811"/>
        <end position="898"/>
    </location>
</feature>
<dbReference type="PROSITE" id="PS50835">
    <property type="entry name" value="IG_LIKE"/>
    <property type="match status" value="28"/>
</dbReference>
<dbReference type="GO" id="GO:0030018">
    <property type="term" value="C:Z disc"/>
    <property type="evidence" value="ECO:0007669"/>
    <property type="project" value="UniProtKB-ARBA"/>
</dbReference>
<evidence type="ECO:0000259" key="26">
    <source>
        <dbReference type="PROSITE" id="PS50853"/>
    </source>
</evidence>
<feature type="domain" description="Ig-like" evidence="25">
    <location>
        <begin position="1122"/>
        <end position="1223"/>
    </location>
</feature>
<dbReference type="InterPro" id="IPR003599">
    <property type="entry name" value="Ig_sub"/>
</dbReference>
<feature type="compositionally biased region" description="Low complexity" evidence="24">
    <location>
        <begin position="3290"/>
        <end position="3299"/>
    </location>
</feature>
<feature type="domain" description="Fibronectin type-III" evidence="26">
    <location>
        <begin position="3706"/>
        <end position="3801"/>
    </location>
</feature>
<evidence type="ECO:0000256" key="19">
    <source>
        <dbReference type="ARBA" id="ARBA00023242"/>
    </source>
</evidence>
<evidence type="ECO:0000256" key="11">
    <source>
        <dbReference type="ARBA" id="ARBA00022737"/>
    </source>
</evidence>
<dbReference type="PRINTS" id="PR00014">
    <property type="entry name" value="FNTYPEIII"/>
</dbReference>
<feature type="domain" description="Ig-like" evidence="25">
    <location>
        <begin position="2479"/>
        <end position="2563"/>
    </location>
</feature>
<feature type="domain" description="Ig-like" evidence="25">
    <location>
        <begin position="299"/>
        <end position="390"/>
    </location>
</feature>
<evidence type="ECO:0000256" key="8">
    <source>
        <dbReference type="ARBA" id="ARBA00022553"/>
    </source>
</evidence>
<feature type="domain" description="Ig-like" evidence="25">
    <location>
        <begin position="2746"/>
        <end position="2830"/>
    </location>
</feature>
<dbReference type="GO" id="GO:0005524">
    <property type="term" value="F:ATP binding"/>
    <property type="evidence" value="ECO:0007669"/>
    <property type="project" value="UniProtKB-KW"/>
</dbReference>
<keyword evidence="10" id="KW-0479">Metal-binding</keyword>
<feature type="region of interest" description="Disordered" evidence="24">
    <location>
        <begin position="3796"/>
        <end position="3815"/>
    </location>
</feature>
<evidence type="ECO:0000256" key="6">
    <source>
        <dbReference type="ARBA" id="ARBA00022490"/>
    </source>
</evidence>
<dbReference type="PANTHER" id="PTHR13817:SF151">
    <property type="entry name" value="TITIN"/>
    <property type="match status" value="1"/>
</dbReference>
<dbReference type="GO" id="GO:0009888">
    <property type="term" value="P:tissue development"/>
    <property type="evidence" value="ECO:0007669"/>
    <property type="project" value="UniProtKB-ARBA"/>
</dbReference>
<feature type="domain" description="Ig-like" evidence="25">
    <location>
        <begin position="3407"/>
        <end position="3502"/>
    </location>
</feature>
<evidence type="ECO:0000256" key="16">
    <source>
        <dbReference type="ARBA" id="ARBA00022842"/>
    </source>
</evidence>
<feature type="domain" description="Ig-like" evidence="25">
    <location>
        <begin position="616"/>
        <end position="708"/>
    </location>
</feature>
<feature type="domain" description="Ig-like" evidence="25">
    <location>
        <begin position="520"/>
        <end position="608"/>
    </location>
</feature>
<dbReference type="InterPro" id="IPR013783">
    <property type="entry name" value="Ig-like_fold"/>
</dbReference>
<dbReference type="CDD" id="cd00096">
    <property type="entry name" value="Ig"/>
    <property type="match status" value="3"/>
</dbReference>
<dbReference type="SMART" id="SM00408">
    <property type="entry name" value="IGc2"/>
    <property type="match status" value="30"/>
</dbReference>
<feature type="domain" description="Ig-like" evidence="25">
    <location>
        <begin position="2212"/>
        <end position="2296"/>
    </location>
</feature>
<dbReference type="SUPFAM" id="SSF49265">
    <property type="entry name" value="Fibronectin type III"/>
    <property type="match status" value="5"/>
</dbReference>
<dbReference type="OrthoDB" id="504170at2759"/>
<keyword evidence="18" id="KW-1015">Disulfide bond</keyword>
<feature type="domain" description="Ig-like" evidence="25">
    <location>
        <begin position="2301"/>
        <end position="2385"/>
    </location>
</feature>
<dbReference type="InterPro" id="IPR050964">
    <property type="entry name" value="Striated_Muscle_Regulatory"/>
</dbReference>
<feature type="domain" description="Ig-like" evidence="25">
    <location>
        <begin position="1228"/>
        <end position="1312"/>
    </location>
</feature>
<evidence type="ECO:0000256" key="14">
    <source>
        <dbReference type="ARBA" id="ARBA00022837"/>
    </source>
</evidence>
<dbReference type="GO" id="GO:0004674">
    <property type="term" value="F:protein serine/threonine kinase activity"/>
    <property type="evidence" value="ECO:0007669"/>
    <property type="project" value="UniProtKB-KW"/>
</dbReference>
<dbReference type="EC" id="2.7.11.1" evidence="5"/>
<feature type="domain" description="Ig-like" evidence="25">
    <location>
        <begin position="3909"/>
        <end position="3997"/>
    </location>
</feature>
<keyword evidence="14" id="KW-0106">Calcium</keyword>
<protein>
    <recommendedName>
        <fullName evidence="23">Titin</fullName>
        <ecNumber evidence="5">2.7.11.1</ecNumber>
    </recommendedName>
</protein>
<dbReference type="GO" id="GO:0007517">
    <property type="term" value="P:muscle organ development"/>
    <property type="evidence" value="ECO:0007669"/>
    <property type="project" value="UniProtKB-ARBA"/>
</dbReference>
<feature type="domain" description="Ig-like" evidence="25">
    <location>
        <begin position="1589"/>
        <end position="1709"/>
    </location>
</feature>
<dbReference type="InterPro" id="IPR036179">
    <property type="entry name" value="Ig-like_dom_sf"/>
</dbReference>
<evidence type="ECO:0000256" key="3">
    <source>
        <dbReference type="ARBA" id="ARBA00004204"/>
    </source>
</evidence>
<dbReference type="InterPro" id="IPR007110">
    <property type="entry name" value="Ig-like_dom"/>
</dbReference>
<comment type="similarity">
    <text evidence="4">Belongs to the protein kinase superfamily. CAMK Ser/Thr protein kinase family.</text>
</comment>
<dbReference type="Proteomes" id="UP000678393">
    <property type="component" value="Unassembled WGS sequence"/>
</dbReference>
<dbReference type="FunFam" id="2.60.40.10:FF:000107">
    <property type="entry name" value="Myosin, light chain kinase a"/>
    <property type="match status" value="5"/>
</dbReference>
<feature type="domain" description="Fibronectin type-III" evidence="26">
    <location>
        <begin position="4100"/>
        <end position="4195"/>
    </location>
</feature>
<dbReference type="FunFam" id="2.60.40.10:FF:000012">
    <property type="entry name" value="titin isoform X1"/>
    <property type="match status" value="1"/>
</dbReference>
<keyword evidence="7" id="KW-0723">Serine/threonine-protein kinase</keyword>
<keyword evidence="15" id="KW-0067">ATP-binding</keyword>